<sequence length="174" mass="18592">MPGSVGALEQPPLSQSGAQLYGGCEQVGAIDTEVVSCYCLFVQQTGQDQRVFREAGSGAGIAKRVEGVVLLSLLQKPRGALRVRRVLHQAVAGHAANFAAQLPLHDLPVHAPADHFQGGSRKQSATEAAGRKRPAPRQTAIHPAPAVRFRRRILAPITTVHTGRQDPLLATHLR</sequence>
<accession>A0A8D8KXY2</accession>
<evidence type="ECO:0000256" key="1">
    <source>
        <dbReference type="SAM" id="MobiDB-lite"/>
    </source>
</evidence>
<dbReference type="EMBL" id="HBUE01001487">
    <property type="protein sequence ID" value="CAG6443837.1"/>
    <property type="molecule type" value="Transcribed_RNA"/>
</dbReference>
<evidence type="ECO:0000313" key="2">
    <source>
        <dbReference type="EMBL" id="CAG6595617.1"/>
    </source>
</evidence>
<dbReference type="EMBL" id="HBUE01335402">
    <property type="protein sequence ID" value="CAG6595617.1"/>
    <property type="molecule type" value="Transcribed_RNA"/>
</dbReference>
<feature type="region of interest" description="Disordered" evidence="1">
    <location>
        <begin position="110"/>
        <end position="145"/>
    </location>
</feature>
<dbReference type="EMBL" id="HBUE01228642">
    <property type="protein sequence ID" value="CAG6543495.1"/>
    <property type="molecule type" value="Transcribed_RNA"/>
</dbReference>
<dbReference type="AlphaFoldDB" id="A0A8D8KXY2"/>
<reference evidence="2" key="1">
    <citation type="submission" date="2021-05" db="EMBL/GenBank/DDBJ databases">
        <authorList>
            <person name="Alioto T."/>
            <person name="Alioto T."/>
            <person name="Gomez Garrido J."/>
        </authorList>
    </citation>
    <scope>NUCLEOTIDE SEQUENCE</scope>
</reference>
<organism evidence="2">
    <name type="scientific">Culex pipiens</name>
    <name type="common">House mosquito</name>
    <dbReference type="NCBI Taxonomy" id="7175"/>
    <lineage>
        <taxon>Eukaryota</taxon>
        <taxon>Metazoa</taxon>
        <taxon>Ecdysozoa</taxon>
        <taxon>Arthropoda</taxon>
        <taxon>Hexapoda</taxon>
        <taxon>Insecta</taxon>
        <taxon>Pterygota</taxon>
        <taxon>Neoptera</taxon>
        <taxon>Endopterygota</taxon>
        <taxon>Diptera</taxon>
        <taxon>Nematocera</taxon>
        <taxon>Culicoidea</taxon>
        <taxon>Culicidae</taxon>
        <taxon>Culicinae</taxon>
        <taxon>Culicini</taxon>
        <taxon>Culex</taxon>
        <taxon>Culex</taxon>
    </lineage>
</organism>
<protein>
    <submittedName>
        <fullName evidence="2">(northern house mosquito) hypothetical protein</fullName>
    </submittedName>
</protein>
<proteinExistence type="predicted"/>
<name>A0A8D8KXY2_CULPI</name>